<name>A0A8C3USD8_CATUS</name>
<dbReference type="AlphaFoldDB" id="A0A8C3USD8"/>
<reference evidence="23" key="1">
    <citation type="submission" date="2020-10" db="EMBL/GenBank/DDBJ databases">
        <title>Catharus ustulatus (Swainson's thrush) genome, bCatUst1, primary haplotype v2.</title>
        <authorList>
            <person name="Delmore K."/>
            <person name="Vafadar M."/>
            <person name="Formenti G."/>
            <person name="Chow W."/>
            <person name="Pelan S."/>
            <person name="Howe K."/>
            <person name="Rhie A."/>
            <person name="Mountcastle J."/>
            <person name="Haase B."/>
            <person name="Fedrigo O."/>
            <person name="Jarvis E.D."/>
        </authorList>
    </citation>
    <scope>NUCLEOTIDE SEQUENCE [LARGE SCALE GENOMIC DNA]</scope>
</reference>
<evidence type="ECO:0000313" key="23">
    <source>
        <dbReference type="Ensembl" id="ENSCUSP00005019822.1"/>
    </source>
</evidence>
<comment type="subcellular location">
    <subcellularLocation>
        <location evidence="2">Golgi apparatus membrane</location>
        <topology evidence="2">Single-pass type II membrane protein</topology>
    </subcellularLocation>
</comment>
<evidence type="ECO:0000256" key="17">
    <source>
        <dbReference type="ARBA" id="ARBA00029637"/>
    </source>
</evidence>
<dbReference type="InterPro" id="IPR003378">
    <property type="entry name" value="Fringe-like_glycosylTrfase"/>
</dbReference>
<evidence type="ECO:0000256" key="2">
    <source>
        <dbReference type="ARBA" id="ARBA00004323"/>
    </source>
</evidence>
<organism evidence="23 24">
    <name type="scientific">Catharus ustulatus</name>
    <name type="common">Russet-backed thrush</name>
    <name type="synonym">Hylocichla ustulatus</name>
    <dbReference type="NCBI Taxonomy" id="91951"/>
    <lineage>
        <taxon>Eukaryota</taxon>
        <taxon>Metazoa</taxon>
        <taxon>Chordata</taxon>
        <taxon>Craniata</taxon>
        <taxon>Vertebrata</taxon>
        <taxon>Euteleostomi</taxon>
        <taxon>Archelosauria</taxon>
        <taxon>Archosauria</taxon>
        <taxon>Dinosauria</taxon>
        <taxon>Saurischia</taxon>
        <taxon>Theropoda</taxon>
        <taxon>Coelurosauria</taxon>
        <taxon>Aves</taxon>
        <taxon>Neognathae</taxon>
        <taxon>Neoaves</taxon>
        <taxon>Telluraves</taxon>
        <taxon>Australaves</taxon>
        <taxon>Passeriformes</taxon>
        <taxon>Turdidae</taxon>
        <taxon>Catharus</taxon>
    </lineage>
</organism>
<evidence type="ECO:0000256" key="1">
    <source>
        <dbReference type="ARBA" id="ARBA00001936"/>
    </source>
</evidence>
<evidence type="ECO:0000256" key="10">
    <source>
        <dbReference type="ARBA" id="ARBA00022968"/>
    </source>
</evidence>
<dbReference type="Pfam" id="PF02434">
    <property type="entry name" value="Fringe"/>
    <property type="match status" value="1"/>
</dbReference>
<evidence type="ECO:0000256" key="4">
    <source>
        <dbReference type="ARBA" id="ARBA00012197"/>
    </source>
</evidence>
<evidence type="ECO:0000256" key="16">
    <source>
        <dbReference type="ARBA" id="ARBA00023211"/>
    </source>
</evidence>
<feature type="chain" id="PRO_5034467994" description="O-fucosylpeptide 3-beta-N-acetylglucosaminyltransferase" evidence="21">
    <location>
        <begin position="34"/>
        <end position="362"/>
    </location>
</feature>
<gene>
    <name evidence="23" type="primary">RFNG</name>
</gene>
<dbReference type="Ensembl" id="ENSCUST00005020568.1">
    <property type="protein sequence ID" value="ENSCUSP00005019822.1"/>
    <property type="gene ID" value="ENSCUSG00005012652.1"/>
</dbReference>
<proteinExistence type="inferred from homology"/>
<dbReference type="GO" id="GO:0033829">
    <property type="term" value="F:O-fucosylpeptide 3-beta-N-acetylglucosaminyltransferase activity"/>
    <property type="evidence" value="ECO:0007669"/>
    <property type="project" value="UniProtKB-EC"/>
</dbReference>
<keyword evidence="9" id="KW-0479">Metal-binding</keyword>
<dbReference type="EC" id="2.4.1.222" evidence="4"/>
<evidence type="ECO:0000256" key="9">
    <source>
        <dbReference type="ARBA" id="ARBA00022723"/>
    </source>
</evidence>
<dbReference type="GO" id="GO:0046872">
    <property type="term" value="F:metal ion binding"/>
    <property type="evidence" value="ECO:0007669"/>
    <property type="project" value="UniProtKB-KW"/>
</dbReference>
<evidence type="ECO:0000256" key="15">
    <source>
        <dbReference type="ARBA" id="ARBA00023180"/>
    </source>
</evidence>
<protein>
    <recommendedName>
        <fullName evidence="17">O-fucosylpeptide 3-beta-N-acetylglucosaminyltransferase</fullName>
        <ecNumber evidence="4">2.4.1.222</ecNumber>
    </recommendedName>
    <alternativeName>
        <fullName evidence="17">O-fucosylpeptide 3-beta-N-acetylglucosaminyltransferase</fullName>
    </alternativeName>
</protein>
<keyword evidence="10" id="KW-0735">Signal-anchor</keyword>
<keyword evidence="15" id="KW-0325">Glycoprotein</keyword>
<feature type="domain" description="Fringe-like glycosyltransferase" evidence="22">
    <location>
        <begin position="96"/>
        <end position="341"/>
    </location>
</feature>
<comment type="catalytic activity">
    <reaction evidence="18">
        <text>3-O-(alpha-L-fucosyl)-L-seryl-[EGF-like domain protein] + UDP-N-acetyl-alpha-D-glucosamine = 3-O-(N-acetyl-beta-D-glucosaminyl-(1-&gt;3)-alpha-L-fucosyl)-L-seryl-[EGF-like domain protein] + UDP + H(+)</text>
        <dbReference type="Rhea" id="RHEA:70511"/>
        <dbReference type="Rhea" id="RHEA-COMP:17919"/>
        <dbReference type="Rhea" id="RHEA-COMP:17920"/>
        <dbReference type="ChEBI" id="CHEBI:15378"/>
        <dbReference type="ChEBI" id="CHEBI:57705"/>
        <dbReference type="ChEBI" id="CHEBI:58223"/>
        <dbReference type="ChEBI" id="CHEBI:189632"/>
        <dbReference type="ChEBI" id="CHEBI:189633"/>
        <dbReference type="EC" id="2.4.1.222"/>
    </reaction>
</comment>
<evidence type="ECO:0000256" key="6">
    <source>
        <dbReference type="ARBA" id="ARBA00022676"/>
    </source>
</evidence>
<evidence type="ECO:0000256" key="7">
    <source>
        <dbReference type="ARBA" id="ARBA00022679"/>
    </source>
</evidence>
<evidence type="ECO:0000256" key="18">
    <source>
        <dbReference type="ARBA" id="ARBA00047713"/>
    </source>
</evidence>
<dbReference type="GO" id="GO:0000139">
    <property type="term" value="C:Golgi membrane"/>
    <property type="evidence" value="ECO:0007669"/>
    <property type="project" value="UniProtKB-SubCell"/>
</dbReference>
<evidence type="ECO:0000256" key="21">
    <source>
        <dbReference type="SAM" id="SignalP"/>
    </source>
</evidence>
<evidence type="ECO:0000256" key="5">
    <source>
        <dbReference type="ARBA" id="ARBA00022473"/>
    </source>
</evidence>
<keyword evidence="8" id="KW-0812">Transmembrane</keyword>
<feature type="signal peptide" evidence="21">
    <location>
        <begin position="1"/>
        <end position="33"/>
    </location>
</feature>
<keyword evidence="14" id="KW-1015">Disulfide bond</keyword>
<keyword evidence="6" id="KW-0328">Glycosyltransferase</keyword>
<keyword evidence="5" id="KW-0217">Developmental protein</keyword>
<evidence type="ECO:0000256" key="20">
    <source>
        <dbReference type="SAM" id="MobiDB-lite"/>
    </source>
</evidence>
<keyword evidence="13" id="KW-0472">Membrane</keyword>
<reference evidence="23" key="2">
    <citation type="submission" date="2025-08" db="UniProtKB">
        <authorList>
            <consortium name="Ensembl"/>
        </authorList>
    </citation>
    <scope>IDENTIFICATION</scope>
</reference>
<keyword evidence="12" id="KW-0333">Golgi apparatus</keyword>
<evidence type="ECO:0000256" key="3">
    <source>
        <dbReference type="ARBA" id="ARBA00008661"/>
    </source>
</evidence>
<feature type="compositionally biased region" description="Gly residues" evidence="20">
    <location>
        <begin position="53"/>
        <end position="75"/>
    </location>
</feature>
<evidence type="ECO:0000256" key="13">
    <source>
        <dbReference type="ARBA" id="ARBA00023136"/>
    </source>
</evidence>
<comment type="similarity">
    <text evidence="3">Belongs to the glycosyltransferase 31 family.</text>
</comment>
<feature type="region of interest" description="Disordered" evidence="20">
    <location>
        <begin position="33"/>
        <end position="76"/>
    </location>
</feature>
<feature type="compositionally biased region" description="Pro residues" evidence="20">
    <location>
        <begin position="35"/>
        <end position="52"/>
    </location>
</feature>
<dbReference type="FunFam" id="3.90.550.50:FF:000003">
    <property type="entry name" value="Beta-1,3-N-acetylglucosaminyltransferase"/>
    <property type="match status" value="1"/>
</dbReference>
<evidence type="ECO:0000256" key="14">
    <source>
        <dbReference type="ARBA" id="ARBA00023157"/>
    </source>
</evidence>
<keyword evidence="11" id="KW-1133">Transmembrane helix</keyword>
<evidence type="ECO:0000259" key="22">
    <source>
        <dbReference type="Pfam" id="PF02434"/>
    </source>
</evidence>
<keyword evidence="24" id="KW-1185">Reference proteome</keyword>
<dbReference type="Gene3D" id="3.90.550.50">
    <property type="match status" value="1"/>
</dbReference>
<dbReference type="PANTHER" id="PTHR10811">
    <property type="entry name" value="FRINGE-RELATED"/>
    <property type="match status" value="1"/>
</dbReference>
<accession>A0A8C3USD8</accession>
<evidence type="ECO:0000256" key="11">
    <source>
        <dbReference type="ARBA" id="ARBA00022989"/>
    </source>
</evidence>
<dbReference type="Proteomes" id="UP000694563">
    <property type="component" value="Chromosome 20"/>
</dbReference>
<keyword evidence="7" id="KW-0808">Transferase</keyword>
<keyword evidence="21" id="KW-0732">Signal</keyword>
<reference evidence="23" key="3">
    <citation type="submission" date="2025-09" db="UniProtKB">
        <authorList>
            <consortium name="Ensembl"/>
        </authorList>
    </citation>
    <scope>IDENTIFICATION</scope>
</reference>
<evidence type="ECO:0000256" key="12">
    <source>
        <dbReference type="ARBA" id="ARBA00023034"/>
    </source>
</evidence>
<comment type="cofactor">
    <cofactor evidence="1">
        <name>Mn(2+)</name>
        <dbReference type="ChEBI" id="CHEBI:29035"/>
    </cofactor>
</comment>
<keyword evidence="16" id="KW-0464">Manganese</keyword>
<comment type="catalytic activity">
    <reaction evidence="19">
        <text>3-O-(alpha-L-fucosyl)-L-threonyl-[EGF-like domain protein] + UDP-N-acetyl-alpha-D-glucosamine = 3-O-(N-acetyl-beta-D-glucosaminyl-(1-&gt;3)-alpha-L-fucosyl)-L-threonyl-[EGF-like domain protein] + UDP + H(+)</text>
        <dbReference type="Rhea" id="RHEA:70531"/>
        <dbReference type="Rhea" id="RHEA-COMP:17922"/>
        <dbReference type="Rhea" id="RHEA-COMP:17923"/>
        <dbReference type="ChEBI" id="CHEBI:15378"/>
        <dbReference type="ChEBI" id="CHEBI:57705"/>
        <dbReference type="ChEBI" id="CHEBI:58223"/>
        <dbReference type="ChEBI" id="CHEBI:189631"/>
        <dbReference type="ChEBI" id="CHEBI:189634"/>
        <dbReference type="EC" id="2.4.1.222"/>
    </reaction>
</comment>
<evidence type="ECO:0000256" key="19">
    <source>
        <dbReference type="ARBA" id="ARBA00049245"/>
    </source>
</evidence>
<evidence type="ECO:0000313" key="24">
    <source>
        <dbReference type="Proteomes" id="UP000694563"/>
    </source>
</evidence>
<sequence length="362" mass="38894">MSGPCLGLRRAGVLLSLGAAALLLLLLPRGQRPAVPRPPPAAGPSAAPPPRAGPGGSAGALRGGPGAGGRGGGLTGSAQLARRGRLGAAGSSARESLELKDIFIAVKTTRKYHKSRLDLLLQTWISQARGQVRLRLRAGTAGDHMINTNCSAVHTRQALCCKMSVEYDKFLESGQKWFCHVDDDNYVNPRTLLHLLSAFSHSQDVYVGRPSLDHPIEAADHVQSDGSKTTVKFWFATGGAGFCISRGLALKMSPWASLGNFISTAERVRLPDDCTIGYIIEGLLEVKLLHSPLFHSHLENLQRLQGESVLQQVTLSYGDPENKHNVVSVGGVFGLQQDPTRFKSVHCLLYPDTIWCPAKKMS</sequence>
<evidence type="ECO:0000256" key="8">
    <source>
        <dbReference type="ARBA" id="ARBA00022692"/>
    </source>
</evidence>